<dbReference type="OrthoDB" id="5627at2759"/>
<dbReference type="Proteomes" id="UP000054018">
    <property type="component" value="Unassembled WGS sequence"/>
</dbReference>
<dbReference type="AlphaFoldDB" id="A0A0C9ZC52"/>
<accession>A0A0C9ZC52</accession>
<reference evidence="3" key="2">
    <citation type="submission" date="2015-01" db="EMBL/GenBank/DDBJ databases">
        <title>Evolutionary Origins and Diversification of the Mycorrhizal Mutualists.</title>
        <authorList>
            <consortium name="DOE Joint Genome Institute"/>
            <consortium name="Mycorrhizal Genomics Consortium"/>
            <person name="Kohler A."/>
            <person name="Kuo A."/>
            <person name="Nagy L.G."/>
            <person name="Floudas D."/>
            <person name="Copeland A."/>
            <person name="Barry K.W."/>
            <person name="Cichocki N."/>
            <person name="Veneault-Fourrey C."/>
            <person name="LaButti K."/>
            <person name="Lindquist E.A."/>
            <person name="Lipzen A."/>
            <person name="Lundell T."/>
            <person name="Morin E."/>
            <person name="Murat C."/>
            <person name="Riley R."/>
            <person name="Ohm R."/>
            <person name="Sun H."/>
            <person name="Tunlid A."/>
            <person name="Henrissat B."/>
            <person name="Grigoriev I.V."/>
            <person name="Hibbett D.S."/>
            <person name="Martin F."/>
        </authorList>
    </citation>
    <scope>NUCLEOTIDE SEQUENCE [LARGE SCALE GENOMIC DNA]</scope>
    <source>
        <strain evidence="3">441</strain>
    </source>
</reference>
<sequence>MKWRKQHDIDEDEHHETGRLKLGAKLDGEDGGTNARARHAKTNNFTQQTSAVGVDKHMMAHIKENLKIHS</sequence>
<gene>
    <name evidence="2" type="ORF">PISMIDRAFT_15036</name>
</gene>
<dbReference type="Pfam" id="PF07052">
    <property type="entry name" value="Hep_59"/>
    <property type="match status" value="1"/>
</dbReference>
<evidence type="ECO:0000256" key="1">
    <source>
        <dbReference type="SAM" id="MobiDB-lite"/>
    </source>
</evidence>
<name>A0A0C9ZC52_9AGAM</name>
<dbReference type="EMBL" id="KN833825">
    <property type="protein sequence ID" value="KIK17528.1"/>
    <property type="molecule type" value="Genomic_DNA"/>
</dbReference>
<feature type="compositionally biased region" description="Basic and acidic residues" evidence="1">
    <location>
        <begin position="1"/>
        <end position="28"/>
    </location>
</feature>
<evidence type="ECO:0000313" key="2">
    <source>
        <dbReference type="EMBL" id="KIK17528.1"/>
    </source>
</evidence>
<dbReference type="InterPro" id="IPR010756">
    <property type="entry name" value="Tls1-like"/>
</dbReference>
<protein>
    <submittedName>
        <fullName evidence="2">Uncharacterized protein</fullName>
    </submittedName>
</protein>
<reference evidence="2 3" key="1">
    <citation type="submission" date="2014-04" db="EMBL/GenBank/DDBJ databases">
        <authorList>
            <consortium name="DOE Joint Genome Institute"/>
            <person name="Kuo A."/>
            <person name="Kohler A."/>
            <person name="Costa M.D."/>
            <person name="Nagy L.G."/>
            <person name="Floudas D."/>
            <person name="Copeland A."/>
            <person name="Barry K.W."/>
            <person name="Cichocki N."/>
            <person name="Veneault-Fourrey C."/>
            <person name="LaButti K."/>
            <person name="Lindquist E.A."/>
            <person name="Lipzen A."/>
            <person name="Lundell T."/>
            <person name="Morin E."/>
            <person name="Murat C."/>
            <person name="Sun H."/>
            <person name="Tunlid A."/>
            <person name="Henrissat B."/>
            <person name="Grigoriev I.V."/>
            <person name="Hibbett D.S."/>
            <person name="Martin F."/>
            <person name="Nordberg H.P."/>
            <person name="Cantor M.N."/>
            <person name="Hua S.X."/>
        </authorList>
    </citation>
    <scope>NUCLEOTIDE SEQUENCE [LARGE SCALE GENOMIC DNA]</scope>
    <source>
        <strain evidence="2 3">441</strain>
    </source>
</reference>
<feature type="region of interest" description="Disordered" evidence="1">
    <location>
        <begin position="1"/>
        <end position="43"/>
    </location>
</feature>
<dbReference type="STRING" id="765257.A0A0C9ZC52"/>
<evidence type="ECO:0000313" key="3">
    <source>
        <dbReference type="Proteomes" id="UP000054018"/>
    </source>
</evidence>
<organism evidence="2 3">
    <name type="scientific">Pisolithus microcarpus 441</name>
    <dbReference type="NCBI Taxonomy" id="765257"/>
    <lineage>
        <taxon>Eukaryota</taxon>
        <taxon>Fungi</taxon>
        <taxon>Dikarya</taxon>
        <taxon>Basidiomycota</taxon>
        <taxon>Agaricomycotina</taxon>
        <taxon>Agaricomycetes</taxon>
        <taxon>Agaricomycetidae</taxon>
        <taxon>Boletales</taxon>
        <taxon>Sclerodermatineae</taxon>
        <taxon>Pisolithaceae</taxon>
        <taxon>Pisolithus</taxon>
    </lineage>
</organism>
<dbReference type="HOGENOM" id="CLU_2758748_0_0_1"/>
<proteinExistence type="predicted"/>
<keyword evidence="3" id="KW-1185">Reference proteome</keyword>